<evidence type="ECO:0000256" key="4">
    <source>
        <dbReference type="ARBA" id="ARBA00022692"/>
    </source>
</evidence>
<feature type="domain" description="HAMP" evidence="12">
    <location>
        <begin position="323"/>
        <end position="377"/>
    </location>
</feature>
<comment type="caution">
    <text evidence="13">The sequence shown here is derived from an EMBL/GenBank/DDBJ whole genome shotgun (WGS) entry which is preliminary data.</text>
</comment>
<dbReference type="SUPFAM" id="SSF58104">
    <property type="entry name" value="Methyl-accepting chemotaxis protein (MCP) signaling domain"/>
    <property type="match status" value="1"/>
</dbReference>
<evidence type="ECO:0000259" key="11">
    <source>
        <dbReference type="PROSITE" id="PS50111"/>
    </source>
</evidence>
<dbReference type="InterPro" id="IPR003660">
    <property type="entry name" value="HAMP_dom"/>
</dbReference>
<organism evidence="13 14">
    <name type="scientific">Desulfobotulus mexicanus</name>
    <dbReference type="NCBI Taxonomy" id="2586642"/>
    <lineage>
        <taxon>Bacteria</taxon>
        <taxon>Pseudomonadati</taxon>
        <taxon>Thermodesulfobacteriota</taxon>
        <taxon>Desulfobacteria</taxon>
        <taxon>Desulfobacterales</taxon>
        <taxon>Desulfobacteraceae</taxon>
        <taxon>Desulfobotulus</taxon>
    </lineage>
</organism>
<dbReference type="Proteomes" id="UP000321899">
    <property type="component" value="Unassembled WGS sequence"/>
</dbReference>
<feature type="transmembrane region" description="Helical" evidence="10">
    <location>
        <begin position="302"/>
        <end position="322"/>
    </location>
</feature>
<dbReference type="SMART" id="SM00283">
    <property type="entry name" value="MA"/>
    <property type="match status" value="1"/>
</dbReference>
<reference evidence="13 14" key="1">
    <citation type="submission" date="2019-06" db="EMBL/GenBank/DDBJ databases">
        <title>Desulfobotulus mexicanus sp. nov., a novel sulfate-reducing bacterium isolated from the sediment of an alkaline crater lake in Mexico.</title>
        <authorList>
            <person name="Hirschler-Rea A."/>
        </authorList>
    </citation>
    <scope>NUCLEOTIDE SEQUENCE [LARGE SCALE GENOMIC DNA]</scope>
    <source>
        <strain evidence="13 14">PAR22N</strain>
    </source>
</reference>
<dbReference type="EMBL" id="VDMB01000004">
    <property type="protein sequence ID" value="TYT75337.1"/>
    <property type="molecule type" value="Genomic_DNA"/>
</dbReference>
<dbReference type="InterPro" id="IPR004089">
    <property type="entry name" value="MCPsignal_dom"/>
</dbReference>
<evidence type="ECO:0000256" key="2">
    <source>
        <dbReference type="ARBA" id="ARBA00022475"/>
    </source>
</evidence>
<dbReference type="CDD" id="cd12912">
    <property type="entry name" value="PDC2_MCP_like"/>
    <property type="match status" value="1"/>
</dbReference>
<proteinExistence type="inferred from homology"/>
<dbReference type="GO" id="GO:0007165">
    <property type="term" value="P:signal transduction"/>
    <property type="evidence" value="ECO:0007669"/>
    <property type="project" value="UniProtKB-KW"/>
</dbReference>
<evidence type="ECO:0000256" key="8">
    <source>
        <dbReference type="ARBA" id="ARBA00029447"/>
    </source>
</evidence>
<evidence type="ECO:0000256" key="1">
    <source>
        <dbReference type="ARBA" id="ARBA00004651"/>
    </source>
</evidence>
<dbReference type="CDD" id="cd18773">
    <property type="entry name" value="PDC1_HK_sensor"/>
    <property type="match status" value="1"/>
</dbReference>
<dbReference type="PROSITE" id="PS50111">
    <property type="entry name" value="CHEMOTAXIS_TRANSDUC_2"/>
    <property type="match status" value="1"/>
</dbReference>
<dbReference type="Gene3D" id="3.30.450.20">
    <property type="entry name" value="PAS domain"/>
    <property type="match status" value="1"/>
</dbReference>
<dbReference type="AlphaFoldDB" id="A0A5Q4VG40"/>
<dbReference type="Pfam" id="PF00672">
    <property type="entry name" value="HAMP"/>
    <property type="match status" value="1"/>
</dbReference>
<dbReference type="Pfam" id="PF00015">
    <property type="entry name" value="MCPsignal"/>
    <property type="match status" value="1"/>
</dbReference>
<evidence type="ECO:0000313" key="13">
    <source>
        <dbReference type="EMBL" id="TYT75337.1"/>
    </source>
</evidence>
<accession>A0A5Q4VG40</accession>
<keyword evidence="2" id="KW-1003">Cell membrane</keyword>
<keyword evidence="3" id="KW-0145">Chemotaxis</keyword>
<dbReference type="InterPro" id="IPR033479">
    <property type="entry name" value="dCache_1"/>
</dbReference>
<evidence type="ECO:0000256" key="9">
    <source>
        <dbReference type="PROSITE-ProRule" id="PRU00284"/>
    </source>
</evidence>
<dbReference type="PANTHER" id="PTHR32089">
    <property type="entry name" value="METHYL-ACCEPTING CHEMOTAXIS PROTEIN MCPB"/>
    <property type="match status" value="1"/>
</dbReference>
<comment type="similarity">
    <text evidence="8">Belongs to the methyl-accepting chemotaxis (MCP) protein family.</text>
</comment>
<evidence type="ECO:0000256" key="7">
    <source>
        <dbReference type="ARBA" id="ARBA00023224"/>
    </source>
</evidence>
<evidence type="ECO:0000256" key="5">
    <source>
        <dbReference type="ARBA" id="ARBA00022989"/>
    </source>
</evidence>
<protein>
    <submittedName>
        <fullName evidence="13">Methyl-accepting chemotaxis protein</fullName>
    </submittedName>
</protein>
<keyword evidence="5 10" id="KW-1133">Transmembrane helix</keyword>
<name>A0A5Q4VG40_9BACT</name>
<dbReference type="GO" id="GO:0005886">
    <property type="term" value="C:plasma membrane"/>
    <property type="evidence" value="ECO:0007669"/>
    <property type="project" value="UniProtKB-SubCell"/>
</dbReference>
<keyword evidence="4 10" id="KW-0812">Transmembrane</keyword>
<gene>
    <name evidence="13" type="ORF">FIM25_04430</name>
</gene>
<dbReference type="GO" id="GO:0006935">
    <property type="term" value="P:chemotaxis"/>
    <property type="evidence" value="ECO:0007669"/>
    <property type="project" value="UniProtKB-KW"/>
</dbReference>
<keyword evidence="14" id="KW-1185">Reference proteome</keyword>
<keyword evidence="7 9" id="KW-0807">Transducer</keyword>
<sequence length="668" mass="70985">MIMKSVNIRSIGFRIFAMAILSVLLPLLVVGTLAITRSTAALTENAAENTMGVAQDLANLMDNLLFAEMRLCESMSDQSLVQELLYAAREKGVEASRPEALALFENLKESRMSANHQGVFVADAKGELLTGILENGKEYIGFNIANNNEFKRAMSSRETTIGHVFISAATGNLVMPINTPIYSRNGDFLGVFATVIKAGYLTEIVASRTLGRTGYGYMLNEKGVVLAHPNQKLVLETDINNIPEMQHIAREMFKGQPGANSYVFQGVRKMAGFAPVKNTGWVVSATQDHVEFLSSAVGVRNILIIVILVSLALVGLVVTFVVRSIVSPINAAVAGLKDIAEGEGDLTMRLKINTRDEVGELARWFNTFVEKLQGIIRDIGSGVHTLSSSATQLSAIAEETSKGVQDVSERSTNVAAASEEISSTIDMAAASLEESSSNTNLLATASEEMSATISEIAQNAGKARSISSDAADRAANMSDHMGSLKTAANAIGKVIETITDISEQVNLLALNATIEAARAGDAGKGFAVVANEIKELARQTASATQDIREKIEDIQNTTVTTVKEVGDITKVINEVSDVVGNIAAAVEQQSTAASEVAANVAQVSRGIESAHEGASQNATVIQETAKDIAGITHAMGEMKNKGLQVSESAGELSKLSVTLQKLVAQFKF</sequence>
<evidence type="ECO:0000256" key="6">
    <source>
        <dbReference type="ARBA" id="ARBA00023136"/>
    </source>
</evidence>
<dbReference type="SMART" id="SM00304">
    <property type="entry name" value="HAMP"/>
    <property type="match status" value="1"/>
</dbReference>
<keyword evidence="6 10" id="KW-0472">Membrane</keyword>
<dbReference type="Gene3D" id="1.10.287.950">
    <property type="entry name" value="Methyl-accepting chemotaxis protein"/>
    <property type="match status" value="1"/>
</dbReference>
<dbReference type="CDD" id="cd06225">
    <property type="entry name" value="HAMP"/>
    <property type="match status" value="1"/>
</dbReference>
<feature type="domain" description="Methyl-accepting transducer" evidence="11">
    <location>
        <begin position="389"/>
        <end position="632"/>
    </location>
</feature>
<dbReference type="OrthoDB" id="5428110at2"/>
<dbReference type="PROSITE" id="PS50885">
    <property type="entry name" value="HAMP"/>
    <property type="match status" value="1"/>
</dbReference>
<dbReference type="PANTHER" id="PTHR32089:SF112">
    <property type="entry name" value="LYSOZYME-LIKE PROTEIN-RELATED"/>
    <property type="match status" value="1"/>
</dbReference>
<evidence type="ECO:0000259" key="12">
    <source>
        <dbReference type="PROSITE" id="PS50885"/>
    </source>
</evidence>
<comment type="subcellular location">
    <subcellularLocation>
        <location evidence="1">Cell membrane</location>
        <topology evidence="1">Multi-pass membrane protein</topology>
    </subcellularLocation>
</comment>
<dbReference type="Pfam" id="PF02743">
    <property type="entry name" value="dCache_1"/>
    <property type="match status" value="1"/>
</dbReference>
<evidence type="ECO:0000256" key="3">
    <source>
        <dbReference type="ARBA" id="ARBA00022500"/>
    </source>
</evidence>
<evidence type="ECO:0000313" key="14">
    <source>
        <dbReference type="Proteomes" id="UP000321899"/>
    </source>
</evidence>
<evidence type="ECO:0000256" key="10">
    <source>
        <dbReference type="SAM" id="Phobius"/>
    </source>
</evidence>